<proteinExistence type="predicted"/>
<gene>
    <name evidence="1" type="ORF">LCGC14_3011740</name>
</gene>
<feature type="non-terminal residue" evidence="1">
    <location>
        <position position="70"/>
    </location>
</feature>
<name>A0A0F8WYE6_9ZZZZ</name>
<sequence>MPAEPKTEQQSVYKQFVLSIAGAQDPKAWNSVKKQVVRSKKALTPEEYSKLVELAKERRQELLDADRVEQ</sequence>
<evidence type="ECO:0000313" key="1">
    <source>
        <dbReference type="EMBL" id="KKK61698.1"/>
    </source>
</evidence>
<dbReference type="AlphaFoldDB" id="A0A0F8WYE6"/>
<accession>A0A0F8WYE6</accession>
<organism evidence="1">
    <name type="scientific">marine sediment metagenome</name>
    <dbReference type="NCBI Taxonomy" id="412755"/>
    <lineage>
        <taxon>unclassified sequences</taxon>
        <taxon>metagenomes</taxon>
        <taxon>ecological metagenomes</taxon>
    </lineage>
</organism>
<reference evidence="1" key="1">
    <citation type="journal article" date="2015" name="Nature">
        <title>Complex archaea that bridge the gap between prokaryotes and eukaryotes.</title>
        <authorList>
            <person name="Spang A."/>
            <person name="Saw J.H."/>
            <person name="Jorgensen S.L."/>
            <person name="Zaremba-Niedzwiedzka K."/>
            <person name="Martijn J."/>
            <person name="Lind A.E."/>
            <person name="van Eijk R."/>
            <person name="Schleper C."/>
            <person name="Guy L."/>
            <person name="Ettema T.J."/>
        </authorList>
    </citation>
    <scope>NUCLEOTIDE SEQUENCE</scope>
</reference>
<comment type="caution">
    <text evidence="1">The sequence shown here is derived from an EMBL/GenBank/DDBJ whole genome shotgun (WGS) entry which is preliminary data.</text>
</comment>
<protein>
    <submittedName>
        <fullName evidence="1">Uncharacterized protein</fullName>
    </submittedName>
</protein>
<dbReference type="EMBL" id="LAZR01062355">
    <property type="protein sequence ID" value="KKK61698.1"/>
    <property type="molecule type" value="Genomic_DNA"/>
</dbReference>